<comment type="caution">
    <text evidence="2">The sequence shown here is derived from an EMBL/GenBank/DDBJ whole genome shotgun (WGS) entry which is preliminary data.</text>
</comment>
<dbReference type="EMBL" id="JACWMX010000006">
    <property type="protein sequence ID" value="MBD1394645.1"/>
    <property type="molecule type" value="Genomic_DNA"/>
</dbReference>
<protein>
    <submittedName>
        <fullName evidence="2">Glycosyltransferase</fullName>
    </submittedName>
</protein>
<dbReference type="SUPFAM" id="SSF53756">
    <property type="entry name" value="UDP-Glycosyltransferase/glycogen phosphorylase"/>
    <property type="match status" value="1"/>
</dbReference>
<sequence length="406" mass="47264">MSISGNKNILFFQNSILPANGGVPRVSDIISKELIRRGYKCYFVFYDKDNNLYASDCKLKVDFKGNYQKLEMDIMRFAKEKQIDVFLCQNTYYNPFIKVFKQLRKVYPFKPFLCFLHASPDYWQFSFKEKIDFSSGSFLKNAIKKIAKKIVFIFRNPYLKTTTALYDLCDKFILLSDSFHESFLEIYQKEKKDNKLLTIPNPLTFDKYLLMEEISAKQKIVLIISRLEESQKKILSALRVWKLLPKSTRNSWKLMIVGSGPDEAAYKNYAKEHNLHDVCFTGQQVDVIKYYQQSSIFLMTSIWEGLPMSLLEAQQNGVVPVVFDNFSSVYDVVSDGDSGYIIKQNNVMEFRDKLCELMENEGLRRQMALNSIKSSKGYHVSNIVDQWERLLSSKYADVKAINPIAK</sequence>
<proteinExistence type="predicted"/>
<accession>A0A926S214</accession>
<dbReference type="AlphaFoldDB" id="A0A926S214"/>
<dbReference type="Gene3D" id="3.40.50.2000">
    <property type="entry name" value="Glycogen Phosphorylase B"/>
    <property type="match status" value="2"/>
</dbReference>
<evidence type="ECO:0000313" key="2">
    <source>
        <dbReference type="EMBL" id="MBD1394645.1"/>
    </source>
</evidence>
<dbReference type="PANTHER" id="PTHR12526">
    <property type="entry name" value="GLYCOSYLTRANSFERASE"/>
    <property type="match status" value="1"/>
</dbReference>
<keyword evidence="3" id="KW-1185">Reference proteome</keyword>
<name>A0A926S214_9SPHI</name>
<gene>
    <name evidence="2" type="ORF">IDJ76_16170</name>
</gene>
<dbReference type="InterPro" id="IPR001296">
    <property type="entry name" value="Glyco_trans_1"/>
</dbReference>
<organism evidence="2 3">
    <name type="scientific">Mucilaginibacter glaciei</name>
    <dbReference type="NCBI Taxonomy" id="2772109"/>
    <lineage>
        <taxon>Bacteria</taxon>
        <taxon>Pseudomonadati</taxon>
        <taxon>Bacteroidota</taxon>
        <taxon>Sphingobacteriia</taxon>
        <taxon>Sphingobacteriales</taxon>
        <taxon>Sphingobacteriaceae</taxon>
        <taxon>Mucilaginibacter</taxon>
    </lineage>
</organism>
<evidence type="ECO:0000259" key="1">
    <source>
        <dbReference type="Pfam" id="PF00534"/>
    </source>
</evidence>
<dbReference type="Proteomes" id="UP000619078">
    <property type="component" value="Unassembled WGS sequence"/>
</dbReference>
<dbReference type="RefSeq" id="WP_191164411.1">
    <property type="nucleotide sequence ID" value="NZ_JACWMX010000006.1"/>
</dbReference>
<dbReference type="PANTHER" id="PTHR12526:SF628">
    <property type="entry name" value="MANNOSYLGLUCOSYLGLYCERATE SYNTHASE"/>
    <property type="match status" value="1"/>
</dbReference>
<evidence type="ECO:0000313" key="3">
    <source>
        <dbReference type="Proteomes" id="UP000619078"/>
    </source>
</evidence>
<dbReference type="GO" id="GO:0016757">
    <property type="term" value="F:glycosyltransferase activity"/>
    <property type="evidence" value="ECO:0007669"/>
    <property type="project" value="InterPro"/>
</dbReference>
<feature type="domain" description="Glycosyl transferase family 1" evidence="1">
    <location>
        <begin position="214"/>
        <end position="372"/>
    </location>
</feature>
<reference evidence="2" key="1">
    <citation type="submission" date="2020-09" db="EMBL/GenBank/DDBJ databases">
        <title>Novel species of Mucilaginibacter isolated from a glacier on the Tibetan Plateau.</title>
        <authorList>
            <person name="Liu Q."/>
            <person name="Xin Y.-H."/>
        </authorList>
    </citation>
    <scope>NUCLEOTIDE SEQUENCE</scope>
    <source>
        <strain evidence="2">ZB1P21</strain>
    </source>
</reference>
<dbReference type="Pfam" id="PF00534">
    <property type="entry name" value="Glycos_transf_1"/>
    <property type="match status" value="1"/>
</dbReference>